<dbReference type="RefSeq" id="WP_248432721.1">
    <property type="nucleotide sequence ID" value="NZ_CP096205.1"/>
</dbReference>
<evidence type="ECO:0000256" key="1">
    <source>
        <dbReference type="ARBA" id="ARBA00022737"/>
    </source>
</evidence>
<sequence>MKIFKNTISIHFIFLFFVLILSNFQSFAQHLKVGDSLFSMGFYNKAIENYSLSKENIKEFKIAKVHEANGDFINTLKHLENYRAADSLNSSANFMYGKTLLHLKETKKAIATFEKLTKENENPTYNYYLGLAFEQDVKIIQALKTFQKVIELDNFHLKSNYKVALFEMRAERWEKATLIIDKILKQQPENTDFLSLKAQCLYGKSDFKNAKKAFEYLIELNFKEQFVYEKIALCLLKLKEHQKSIEAFEALMIQFEQLDNPDFHYNIGLNYGYLKNLKKAEKHLLLSKELKKATFENEYFSIALFNQENGNLTKALTFYKKTIQEQPEYLEAHYQIAIITDETSKDLAVKLKTFENLKTKFPDMNSEKLSYVDHRIKAIKKEIHLKG</sequence>
<dbReference type="Pfam" id="PF12895">
    <property type="entry name" value="ANAPC3"/>
    <property type="match status" value="1"/>
</dbReference>
<evidence type="ECO:0000313" key="5">
    <source>
        <dbReference type="Proteomes" id="UP000830583"/>
    </source>
</evidence>
<dbReference type="InterPro" id="IPR011990">
    <property type="entry name" value="TPR-like_helical_dom_sf"/>
</dbReference>
<dbReference type="Proteomes" id="UP000830583">
    <property type="component" value="Chromosome"/>
</dbReference>
<gene>
    <name evidence="4" type="ORF">M0M57_09000</name>
</gene>
<name>A0ABY4KAG1_9FLAO</name>
<keyword evidence="2 3" id="KW-0802">TPR repeat</keyword>
<dbReference type="PROSITE" id="PS50005">
    <property type="entry name" value="TPR"/>
    <property type="match status" value="1"/>
</dbReference>
<dbReference type="SMART" id="SM00028">
    <property type="entry name" value="TPR"/>
    <property type="match status" value="7"/>
</dbReference>
<accession>A0ABY4KAG1</accession>
<dbReference type="InterPro" id="IPR051012">
    <property type="entry name" value="CellSynth/LPSAsmb/PSIAsmb"/>
</dbReference>
<keyword evidence="1" id="KW-0677">Repeat</keyword>
<dbReference type="InterPro" id="IPR019734">
    <property type="entry name" value="TPR_rpt"/>
</dbReference>
<dbReference type="PANTHER" id="PTHR45586:SF1">
    <property type="entry name" value="LIPOPOLYSACCHARIDE ASSEMBLY PROTEIN B"/>
    <property type="match status" value="1"/>
</dbReference>
<protein>
    <recommendedName>
        <fullName evidence="6">Tetratricopeptide repeat protein</fullName>
    </recommendedName>
</protein>
<feature type="repeat" description="TPR" evidence="3">
    <location>
        <begin position="296"/>
        <end position="329"/>
    </location>
</feature>
<organism evidence="4 5">
    <name type="scientific">Flavobacterium azooxidireducens</name>
    <dbReference type="NCBI Taxonomy" id="1871076"/>
    <lineage>
        <taxon>Bacteria</taxon>
        <taxon>Pseudomonadati</taxon>
        <taxon>Bacteroidota</taxon>
        <taxon>Flavobacteriia</taxon>
        <taxon>Flavobacteriales</taxon>
        <taxon>Flavobacteriaceae</taxon>
        <taxon>Flavobacterium</taxon>
    </lineage>
</organism>
<proteinExistence type="predicted"/>
<evidence type="ECO:0000256" key="2">
    <source>
        <dbReference type="ARBA" id="ARBA00022803"/>
    </source>
</evidence>
<reference evidence="4" key="1">
    <citation type="submission" date="2022-04" db="EMBL/GenBank/DDBJ databases">
        <title>Consumption of N2O by Flavobacterium azooxidireducens sp. nov. isolated from Decomposing Leaf Litter of Phragmites australis (Cav.).</title>
        <authorList>
            <person name="Behrendt U."/>
            <person name="Spanner T."/>
            <person name="Augustin J."/>
            <person name="Horn M.A."/>
            <person name="Kolb S."/>
            <person name="Ulrich A."/>
        </authorList>
    </citation>
    <scope>NUCLEOTIDE SEQUENCE</scope>
    <source>
        <strain evidence="4">IGB 4-14</strain>
    </source>
</reference>
<dbReference type="SUPFAM" id="SSF48452">
    <property type="entry name" value="TPR-like"/>
    <property type="match status" value="2"/>
</dbReference>
<dbReference type="Pfam" id="PF13432">
    <property type="entry name" value="TPR_16"/>
    <property type="match status" value="1"/>
</dbReference>
<evidence type="ECO:0008006" key="6">
    <source>
        <dbReference type="Google" id="ProtNLM"/>
    </source>
</evidence>
<keyword evidence="5" id="KW-1185">Reference proteome</keyword>
<evidence type="ECO:0000256" key="3">
    <source>
        <dbReference type="PROSITE-ProRule" id="PRU00339"/>
    </source>
</evidence>
<evidence type="ECO:0000313" key="4">
    <source>
        <dbReference type="EMBL" id="UPQ77769.1"/>
    </source>
</evidence>
<dbReference type="Gene3D" id="1.25.40.10">
    <property type="entry name" value="Tetratricopeptide repeat domain"/>
    <property type="match status" value="3"/>
</dbReference>
<dbReference type="EMBL" id="CP096205">
    <property type="protein sequence ID" value="UPQ77769.1"/>
    <property type="molecule type" value="Genomic_DNA"/>
</dbReference>
<dbReference type="PANTHER" id="PTHR45586">
    <property type="entry name" value="TPR REPEAT-CONTAINING PROTEIN PA4667"/>
    <property type="match status" value="1"/>
</dbReference>